<keyword evidence="12" id="KW-1185">Reference proteome</keyword>
<dbReference type="Gene3D" id="1.10.238.260">
    <property type="match status" value="1"/>
</dbReference>
<dbReference type="Proteomes" id="UP000050514">
    <property type="component" value="Unassembled WGS sequence"/>
</dbReference>
<dbReference type="InterPro" id="IPR013785">
    <property type="entry name" value="Aldolase_TIM"/>
</dbReference>
<comment type="catalytic activity">
    <reaction evidence="7">
        <text>pyruvate + acetyl-CoA + H2O = (3R)-citramalate + CoA + H(+)</text>
        <dbReference type="Rhea" id="RHEA:19045"/>
        <dbReference type="ChEBI" id="CHEBI:15361"/>
        <dbReference type="ChEBI" id="CHEBI:15377"/>
        <dbReference type="ChEBI" id="CHEBI:15378"/>
        <dbReference type="ChEBI" id="CHEBI:30934"/>
        <dbReference type="ChEBI" id="CHEBI:57287"/>
        <dbReference type="ChEBI" id="CHEBI:57288"/>
        <dbReference type="EC" id="2.3.3.21"/>
    </reaction>
</comment>
<dbReference type="Pfam" id="PF08502">
    <property type="entry name" value="LeuA_dimer"/>
    <property type="match status" value="1"/>
</dbReference>
<dbReference type="SUPFAM" id="SSF110921">
    <property type="entry name" value="2-isopropylmalate synthase LeuA, allosteric (dimerisation) domain"/>
    <property type="match status" value="1"/>
</dbReference>
<dbReference type="Pfam" id="PF00682">
    <property type="entry name" value="HMGL-like"/>
    <property type="match status" value="1"/>
</dbReference>
<evidence type="ECO:0000313" key="11">
    <source>
        <dbReference type="EMBL" id="KPL76725.1"/>
    </source>
</evidence>
<dbReference type="InterPro" id="IPR002034">
    <property type="entry name" value="AIPM/Hcit_synth_CS"/>
</dbReference>
<comment type="pathway">
    <text evidence="1">Amino-acid biosynthesis; L-isoleucine biosynthesis; 2-oxobutanoate from pyruvate: step 1/3.</text>
</comment>
<dbReference type="PANTHER" id="PTHR43538">
    <property type="entry name" value="ALPHA-IPM SYNTHASE/HOMOCITRATE SYNTHASE"/>
    <property type="match status" value="1"/>
</dbReference>
<reference evidence="11 12" key="1">
    <citation type="submission" date="2015-07" db="EMBL/GenBank/DDBJ databases">
        <title>Draft genome of Bellilinea caldifistulae DSM 17877.</title>
        <authorList>
            <person name="Hemp J."/>
            <person name="Ward L.M."/>
            <person name="Pace L.A."/>
            <person name="Fischer W.W."/>
        </authorList>
    </citation>
    <scope>NUCLEOTIDE SEQUENCE [LARGE SCALE GENOMIC DNA]</scope>
    <source>
        <strain evidence="11 12">GOMI-1</strain>
    </source>
</reference>
<dbReference type="Gene3D" id="3.30.160.270">
    <property type="match status" value="1"/>
</dbReference>
<sequence>MKIEIYDTTLRDGTQRTDISLSLNDKLAIAKRLDEFGVDFIEGGWPGSNPKDAEFFARAAEMEWKHAVIAAFGATCAVNKTPAEDDNIRALLDSKAPVCTVVGKSSLLHVHEVLRTTPQNNLRIIEESLAYLTAQGRRVIYDAEHFFDGYKEDAEYALQTLAAALRGGAETLVLCDTNGGSMPWEVSEIVRAVRARFPHARLGIHTHNDGECAVANSLAAVREGCVQVQGTINGYGERCGNANLCSVIPDLELKMGYTCLPSGHLAQLTDLAHYVAEIANLAPDEHLAYVGRDAFAHKGGIHVAAMRRTPRSYQHIDPALVGNRSQVVVSELSGRGNLLSKAEENGIEIDDQVNLNQALREVKALEAKGFSFEAADASVMLMLLRQKADYQPPFELVDFTAEVEHRAGRGMIAEATVKVRVGGELIHTAAEGNGPVAALDAALRKALLPYYPQIARFHLSDYKVRILDGNNGTSATTRVLIETRNGHRAWGTVGASTNIIEASWRALTDSIEYGVLVVEAQPQPEAVH</sequence>
<keyword evidence="6" id="KW-0100">Branched-chain amino acid biosynthesis</keyword>
<dbReference type="NCBIfam" id="TIGR00977">
    <property type="entry name" value="citramal_synth"/>
    <property type="match status" value="1"/>
</dbReference>
<evidence type="ECO:0000313" key="12">
    <source>
        <dbReference type="Proteomes" id="UP000050514"/>
    </source>
</evidence>
<comment type="caution">
    <text evidence="11">The sequence shown here is derived from an EMBL/GenBank/DDBJ whole genome shotgun (WGS) entry which is preliminary data.</text>
</comment>
<dbReference type="InterPro" id="IPR000891">
    <property type="entry name" value="PYR_CT"/>
</dbReference>
<dbReference type="PROSITE" id="PS50991">
    <property type="entry name" value="PYR_CT"/>
    <property type="match status" value="1"/>
</dbReference>
<dbReference type="InterPro" id="IPR005675">
    <property type="entry name" value="Citramal_synthase"/>
</dbReference>
<dbReference type="RefSeq" id="WP_061912797.1">
    <property type="nucleotide sequence ID" value="NZ_DF967971.1"/>
</dbReference>
<dbReference type="CDD" id="cd07941">
    <property type="entry name" value="DRE_TIM_LeuA3"/>
    <property type="match status" value="1"/>
</dbReference>
<gene>
    <name evidence="11" type="ORF">AC812_05315</name>
</gene>
<evidence type="ECO:0000256" key="4">
    <source>
        <dbReference type="ARBA" id="ARBA00022624"/>
    </source>
</evidence>
<dbReference type="InterPro" id="IPR036230">
    <property type="entry name" value="LeuA_allosteric_dom_sf"/>
</dbReference>
<dbReference type="GO" id="GO:0003852">
    <property type="term" value="F:2-isopropylmalate synthase activity"/>
    <property type="evidence" value="ECO:0007669"/>
    <property type="project" value="InterPro"/>
</dbReference>
<organism evidence="11 12">
    <name type="scientific">Bellilinea caldifistulae</name>
    <dbReference type="NCBI Taxonomy" id="360411"/>
    <lineage>
        <taxon>Bacteria</taxon>
        <taxon>Bacillati</taxon>
        <taxon>Chloroflexota</taxon>
        <taxon>Anaerolineae</taxon>
        <taxon>Anaerolineales</taxon>
        <taxon>Anaerolineaceae</taxon>
        <taxon>Bellilinea</taxon>
    </lineage>
</organism>
<dbReference type="STRING" id="360411.AC812_05315"/>
<dbReference type="AlphaFoldDB" id="A0A0P6XAF1"/>
<feature type="domain" description="Pyruvate carboxyltransferase" evidence="10">
    <location>
        <begin position="3"/>
        <end position="266"/>
    </location>
</feature>
<dbReference type="GO" id="GO:0009098">
    <property type="term" value="P:L-leucine biosynthetic process"/>
    <property type="evidence" value="ECO:0007669"/>
    <property type="project" value="InterPro"/>
</dbReference>
<accession>A0A0P6XAF1</accession>
<evidence type="ECO:0000256" key="3">
    <source>
        <dbReference type="ARBA" id="ARBA00022605"/>
    </source>
</evidence>
<dbReference type="InterPro" id="IPR054691">
    <property type="entry name" value="LeuA/HCS_post-cat"/>
</dbReference>
<dbReference type="PROSITE" id="PS00815">
    <property type="entry name" value="AIPM_HOMOCIT_SYNTH_1"/>
    <property type="match status" value="1"/>
</dbReference>
<keyword evidence="5 9" id="KW-0808">Transferase</keyword>
<dbReference type="OrthoDB" id="9804858at2"/>
<proteinExistence type="inferred from homology"/>
<keyword evidence="4" id="KW-0412">Isoleucine biosynthesis</keyword>
<dbReference type="EMBL" id="LGHJ01000011">
    <property type="protein sequence ID" value="KPL76725.1"/>
    <property type="molecule type" value="Genomic_DNA"/>
</dbReference>
<evidence type="ECO:0000256" key="9">
    <source>
        <dbReference type="RuleBase" id="RU003523"/>
    </source>
</evidence>
<dbReference type="GO" id="GO:0009097">
    <property type="term" value="P:isoleucine biosynthetic process"/>
    <property type="evidence" value="ECO:0007669"/>
    <property type="project" value="UniProtKB-UniRule"/>
</dbReference>
<protein>
    <recommendedName>
        <fullName evidence="8">Citramalate synthase</fullName>
        <ecNumber evidence="8">2.3.3.21</ecNumber>
    </recommendedName>
</protein>
<dbReference type="SMART" id="SM00917">
    <property type="entry name" value="LeuA_dimer"/>
    <property type="match status" value="1"/>
</dbReference>
<keyword evidence="3" id="KW-0028">Amino-acid biosynthesis</keyword>
<dbReference type="PATRIC" id="fig|360411.5.peg.164"/>
<dbReference type="Gene3D" id="3.20.20.70">
    <property type="entry name" value="Aldolase class I"/>
    <property type="match status" value="1"/>
</dbReference>
<evidence type="ECO:0000259" key="10">
    <source>
        <dbReference type="PROSITE" id="PS50991"/>
    </source>
</evidence>
<evidence type="ECO:0000256" key="7">
    <source>
        <dbReference type="ARBA" id="ARBA00048263"/>
    </source>
</evidence>
<evidence type="ECO:0000256" key="8">
    <source>
        <dbReference type="NCBIfam" id="TIGR00977"/>
    </source>
</evidence>
<dbReference type="EC" id="2.3.3.21" evidence="8"/>
<evidence type="ECO:0000256" key="2">
    <source>
        <dbReference type="ARBA" id="ARBA00006154"/>
    </source>
</evidence>
<dbReference type="InterPro" id="IPR013709">
    <property type="entry name" value="2-isopropylmalate_synth_dimer"/>
</dbReference>
<comment type="similarity">
    <text evidence="2 9">Belongs to the alpha-IPM synthase/homocitrate synthase family.</text>
</comment>
<dbReference type="GO" id="GO:0043714">
    <property type="term" value="F:(R)-citramalate synthase activity"/>
    <property type="evidence" value="ECO:0007669"/>
    <property type="project" value="UniProtKB-UniRule"/>
</dbReference>
<dbReference type="SUPFAM" id="SSF51569">
    <property type="entry name" value="Aldolase"/>
    <property type="match status" value="1"/>
</dbReference>
<evidence type="ECO:0000256" key="5">
    <source>
        <dbReference type="ARBA" id="ARBA00022679"/>
    </source>
</evidence>
<name>A0A0P6XAF1_9CHLR</name>
<evidence type="ECO:0000256" key="6">
    <source>
        <dbReference type="ARBA" id="ARBA00023304"/>
    </source>
</evidence>
<evidence type="ECO:0000256" key="1">
    <source>
        <dbReference type="ARBA" id="ARBA00004743"/>
    </source>
</evidence>
<dbReference type="Pfam" id="PF22617">
    <property type="entry name" value="HCS_D2"/>
    <property type="match status" value="1"/>
</dbReference>
<dbReference type="PANTHER" id="PTHR43538:SF1">
    <property type="entry name" value="(R)-CITRAMALATE SYNTHASE"/>
    <property type="match status" value="1"/>
</dbReference>
<dbReference type="UniPathway" id="UPA00047">
    <property type="reaction ID" value="UER00066"/>
</dbReference>